<accession>A0ABU1TVH5</accession>
<dbReference type="RefSeq" id="WP_310255653.1">
    <property type="nucleotide sequence ID" value="NZ_JAVDWA010000001.1"/>
</dbReference>
<sequence length="44" mass="4963">MPQLIRFIFIGLFSVSALSVLSFQAVEIFHAVTDIVQSFISKDF</sequence>
<keyword evidence="2" id="KW-1185">Reference proteome</keyword>
<dbReference type="Proteomes" id="UP001258181">
    <property type="component" value="Unassembled WGS sequence"/>
</dbReference>
<organism evidence="1 2">
    <name type="scientific">Fictibacillus barbaricus</name>
    <dbReference type="NCBI Taxonomy" id="182136"/>
    <lineage>
        <taxon>Bacteria</taxon>
        <taxon>Bacillati</taxon>
        <taxon>Bacillota</taxon>
        <taxon>Bacilli</taxon>
        <taxon>Bacillales</taxon>
        <taxon>Fictibacillaceae</taxon>
        <taxon>Fictibacillus</taxon>
    </lineage>
</organism>
<protein>
    <submittedName>
        <fullName evidence="1">Uncharacterized protein</fullName>
    </submittedName>
</protein>
<reference evidence="1 2" key="1">
    <citation type="submission" date="2023-07" db="EMBL/GenBank/DDBJ databases">
        <title>Sorghum-associated microbial communities from plants grown in Nebraska, USA.</title>
        <authorList>
            <person name="Schachtman D."/>
        </authorList>
    </citation>
    <scope>NUCLEOTIDE SEQUENCE [LARGE SCALE GENOMIC DNA]</scope>
    <source>
        <strain evidence="1 2">BE211</strain>
    </source>
</reference>
<dbReference type="EMBL" id="JAVDWA010000001">
    <property type="protein sequence ID" value="MDR7071212.1"/>
    <property type="molecule type" value="Genomic_DNA"/>
</dbReference>
<evidence type="ECO:0000313" key="1">
    <source>
        <dbReference type="EMBL" id="MDR7071212.1"/>
    </source>
</evidence>
<name>A0ABU1TVH5_9BACL</name>
<comment type="caution">
    <text evidence="1">The sequence shown here is derived from an EMBL/GenBank/DDBJ whole genome shotgun (WGS) entry which is preliminary data.</text>
</comment>
<gene>
    <name evidence="1" type="ORF">J2X07_000187</name>
</gene>
<evidence type="ECO:0000313" key="2">
    <source>
        <dbReference type="Proteomes" id="UP001258181"/>
    </source>
</evidence>
<proteinExistence type="predicted"/>